<dbReference type="Pfam" id="PF08242">
    <property type="entry name" value="Methyltransf_12"/>
    <property type="match status" value="1"/>
</dbReference>
<dbReference type="Gene3D" id="3.40.366.10">
    <property type="entry name" value="Malonyl-Coenzyme A Acyl Carrier Protein, domain 2"/>
    <property type="match status" value="1"/>
</dbReference>
<dbReference type="InterPro" id="IPR049552">
    <property type="entry name" value="PKS_DH_N"/>
</dbReference>
<dbReference type="PROSITE" id="PS01162">
    <property type="entry name" value="QOR_ZETA_CRYSTAL"/>
    <property type="match status" value="1"/>
</dbReference>
<keyword evidence="1" id="KW-0596">Phosphopantetheine</keyword>
<dbReference type="InterPro" id="IPR014030">
    <property type="entry name" value="Ketoacyl_synth_N"/>
</dbReference>
<evidence type="ECO:0000256" key="9">
    <source>
        <dbReference type="SAM" id="MobiDB-lite"/>
    </source>
</evidence>
<dbReference type="SUPFAM" id="SSF53335">
    <property type="entry name" value="S-adenosyl-L-methionine-dependent methyltransferases"/>
    <property type="match status" value="1"/>
</dbReference>
<dbReference type="PROSITE" id="PS50075">
    <property type="entry name" value="CARRIER"/>
    <property type="match status" value="1"/>
</dbReference>
<dbReference type="InterPro" id="IPR013968">
    <property type="entry name" value="PKS_KR"/>
</dbReference>
<feature type="active site" description="Proton acceptor; for dehydratase activity" evidence="8">
    <location>
        <position position="1075"/>
    </location>
</feature>
<dbReference type="InterPro" id="IPR020807">
    <property type="entry name" value="PKS_DH"/>
</dbReference>
<dbReference type="InterPro" id="IPR002364">
    <property type="entry name" value="Quin_OxRdtase/zeta-crystal_CS"/>
</dbReference>
<dbReference type="SMART" id="SM00825">
    <property type="entry name" value="PKS_KS"/>
    <property type="match status" value="1"/>
</dbReference>
<dbReference type="InterPro" id="IPR001227">
    <property type="entry name" value="Ac_transferase_dom_sf"/>
</dbReference>
<dbReference type="PROSITE" id="PS00606">
    <property type="entry name" value="KS3_1"/>
    <property type="match status" value="1"/>
</dbReference>
<feature type="domain" description="Ketosynthase family 3 (KS3)" evidence="11">
    <location>
        <begin position="76"/>
        <end position="501"/>
    </location>
</feature>
<dbReference type="SUPFAM" id="SSF52151">
    <property type="entry name" value="FabD/lysophospholipase-like"/>
    <property type="match status" value="1"/>
</dbReference>
<evidence type="ECO:0000256" key="7">
    <source>
        <dbReference type="ARBA" id="ARBA00023315"/>
    </source>
</evidence>
<dbReference type="EMBL" id="CAJPDR010000022">
    <property type="protein sequence ID" value="CAF9907646.1"/>
    <property type="molecule type" value="Genomic_DNA"/>
</dbReference>
<evidence type="ECO:0000259" key="10">
    <source>
        <dbReference type="PROSITE" id="PS50075"/>
    </source>
</evidence>
<dbReference type="PROSITE" id="PS52019">
    <property type="entry name" value="PKS_MFAS_DH"/>
    <property type="match status" value="1"/>
</dbReference>
<dbReference type="Gene3D" id="1.10.1200.10">
    <property type="entry name" value="ACP-like"/>
    <property type="match status" value="1"/>
</dbReference>
<dbReference type="CDD" id="cd05195">
    <property type="entry name" value="enoyl_red"/>
    <property type="match status" value="1"/>
</dbReference>
<dbReference type="GO" id="GO:0016491">
    <property type="term" value="F:oxidoreductase activity"/>
    <property type="evidence" value="ECO:0007669"/>
    <property type="project" value="UniProtKB-KW"/>
</dbReference>
<dbReference type="Pfam" id="PF21089">
    <property type="entry name" value="PKS_DH_N"/>
    <property type="match status" value="1"/>
</dbReference>
<evidence type="ECO:0000256" key="3">
    <source>
        <dbReference type="ARBA" id="ARBA00022679"/>
    </source>
</evidence>
<dbReference type="InterPro" id="IPR013217">
    <property type="entry name" value="Methyltransf_12"/>
</dbReference>
<evidence type="ECO:0000313" key="14">
    <source>
        <dbReference type="Proteomes" id="UP000664203"/>
    </source>
</evidence>
<dbReference type="InterPro" id="IPR029063">
    <property type="entry name" value="SAM-dependent_MTases_sf"/>
</dbReference>
<dbReference type="CDD" id="cd02440">
    <property type="entry name" value="AdoMet_MTases"/>
    <property type="match status" value="1"/>
</dbReference>
<dbReference type="InterPro" id="IPR049900">
    <property type="entry name" value="PKS_mFAS_DH"/>
</dbReference>
<dbReference type="InterPro" id="IPR050091">
    <property type="entry name" value="PKS_NRPS_Biosynth_Enz"/>
</dbReference>
<evidence type="ECO:0008006" key="15">
    <source>
        <dbReference type="Google" id="ProtNLM"/>
    </source>
</evidence>
<organism evidence="13 14">
    <name type="scientific">Alectoria fallacina</name>
    <dbReference type="NCBI Taxonomy" id="1903189"/>
    <lineage>
        <taxon>Eukaryota</taxon>
        <taxon>Fungi</taxon>
        <taxon>Dikarya</taxon>
        <taxon>Ascomycota</taxon>
        <taxon>Pezizomycotina</taxon>
        <taxon>Lecanoromycetes</taxon>
        <taxon>OSLEUM clade</taxon>
        <taxon>Lecanoromycetidae</taxon>
        <taxon>Lecanorales</taxon>
        <taxon>Lecanorineae</taxon>
        <taxon>Parmeliaceae</taxon>
        <taxon>Alectoria</taxon>
    </lineage>
</organism>
<dbReference type="InterPro" id="IPR049551">
    <property type="entry name" value="PKS_DH_C"/>
</dbReference>
<dbReference type="GO" id="GO:0044550">
    <property type="term" value="P:secondary metabolite biosynthetic process"/>
    <property type="evidence" value="ECO:0007669"/>
    <property type="project" value="TreeGrafter"/>
</dbReference>
<gene>
    <name evidence="13" type="ORF">ALECFALPRED_003563</name>
</gene>
<dbReference type="SMART" id="SM00827">
    <property type="entry name" value="PKS_AT"/>
    <property type="match status" value="1"/>
</dbReference>
<evidence type="ECO:0000313" key="13">
    <source>
        <dbReference type="EMBL" id="CAF9907646.1"/>
    </source>
</evidence>
<dbReference type="GO" id="GO:0031177">
    <property type="term" value="F:phosphopantetheine binding"/>
    <property type="evidence" value="ECO:0007669"/>
    <property type="project" value="InterPro"/>
</dbReference>
<proteinExistence type="predicted"/>
<evidence type="ECO:0000259" key="11">
    <source>
        <dbReference type="PROSITE" id="PS52004"/>
    </source>
</evidence>
<dbReference type="Pfam" id="PF14765">
    <property type="entry name" value="PS-DH"/>
    <property type="match status" value="1"/>
</dbReference>
<evidence type="ECO:0000256" key="1">
    <source>
        <dbReference type="ARBA" id="ARBA00022450"/>
    </source>
</evidence>
<dbReference type="Pfam" id="PF08659">
    <property type="entry name" value="KR"/>
    <property type="match status" value="1"/>
</dbReference>
<dbReference type="Gene3D" id="3.40.50.150">
    <property type="entry name" value="Vaccinia Virus protein VP39"/>
    <property type="match status" value="1"/>
</dbReference>
<dbReference type="FunFam" id="3.40.50.720:FF:000209">
    <property type="entry name" value="Polyketide synthase Pks12"/>
    <property type="match status" value="1"/>
</dbReference>
<dbReference type="CDD" id="cd00833">
    <property type="entry name" value="PKS"/>
    <property type="match status" value="1"/>
</dbReference>
<keyword evidence="5" id="KW-0560">Oxidoreductase</keyword>
<dbReference type="SUPFAM" id="SSF47336">
    <property type="entry name" value="ACP-like"/>
    <property type="match status" value="1"/>
</dbReference>
<dbReference type="InterPro" id="IPR020806">
    <property type="entry name" value="PKS_PP-bd"/>
</dbReference>
<dbReference type="Gene3D" id="3.40.50.720">
    <property type="entry name" value="NAD(P)-binding Rossmann-like Domain"/>
    <property type="match status" value="2"/>
</dbReference>
<keyword evidence="6" id="KW-0511">Multifunctional enzyme</keyword>
<keyword evidence="3" id="KW-0808">Transferase</keyword>
<dbReference type="Pfam" id="PF00109">
    <property type="entry name" value="ketoacyl-synt"/>
    <property type="match status" value="1"/>
</dbReference>
<evidence type="ECO:0000259" key="12">
    <source>
        <dbReference type="PROSITE" id="PS52019"/>
    </source>
</evidence>
<dbReference type="InterPro" id="IPR020843">
    <property type="entry name" value="ER"/>
</dbReference>
<dbReference type="PROSITE" id="PS52004">
    <property type="entry name" value="KS3_2"/>
    <property type="match status" value="1"/>
</dbReference>
<dbReference type="InterPro" id="IPR056501">
    <property type="entry name" value="NAD-bd_HRPKS_sdrA"/>
</dbReference>
<dbReference type="GO" id="GO:0008270">
    <property type="term" value="F:zinc ion binding"/>
    <property type="evidence" value="ECO:0007669"/>
    <property type="project" value="InterPro"/>
</dbReference>
<dbReference type="GO" id="GO:1901336">
    <property type="term" value="P:lactone biosynthetic process"/>
    <property type="evidence" value="ECO:0007669"/>
    <property type="project" value="UniProtKB-ARBA"/>
</dbReference>
<feature type="region of interest" description="Disordered" evidence="9">
    <location>
        <begin position="24"/>
        <end position="44"/>
    </location>
</feature>
<dbReference type="OrthoDB" id="329835at2759"/>
<dbReference type="InterPro" id="IPR016035">
    <property type="entry name" value="Acyl_Trfase/lysoPLipase"/>
</dbReference>
<accession>A0A8H3EIA1</accession>
<dbReference type="InterPro" id="IPR016036">
    <property type="entry name" value="Malonyl_transacylase_ACP-bd"/>
</dbReference>
<dbReference type="InterPro" id="IPR020841">
    <property type="entry name" value="PKS_Beta-ketoAc_synthase_dom"/>
</dbReference>
<keyword evidence="2" id="KW-0597">Phosphoprotein</keyword>
<evidence type="ECO:0000256" key="2">
    <source>
        <dbReference type="ARBA" id="ARBA00022553"/>
    </source>
</evidence>
<dbReference type="PANTHER" id="PTHR43775">
    <property type="entry name" value="FATTY ACID SYNTHASE"/>
    <property type="match status" value="1"/>
</dbReference>
<dbReference type="SMART" id="SM00823">
    <property type="entry name" value="PKS_PP"/>
    <property type="match status" value="1"/>
</dbReference>
<dbReference type="GO" id="GO:0004312">
    <property type="term" value="F:fatty acid synthase activity"/>
    <property type="evidence" value="ECO:0007669"/>
    <property type="project" value="TreeGrafter"/>
</dbReference>
<dbReference type="Pfam" id="PF02801">
    <property type="entry name" value="Ketoacyl-synt_C"/>
    <property type="match status" value="1"/>
</dbReference>
<protein>
    <recommendedName>
        <fullName evidence="15">Polyketide synthase</fullName>
    </recommendedName>
</protein>
<dbReference type="InterPro" id="IPR036736">
    <property type="entry name" value="ACP-like_sf"/>
</dbReference>
<dbReference type="InterPro" id="IPR014031">
    <property type="entry name" value="Ketoacyl_synth_C"/>
</dbReference>
<dbReference type="InterPro" id="IPR016039">
    <property type="entry name" value="Thiolase-like"/>
</dbReference>
<keyword evidence="14" id="KW-1185">Reference proteome</keyword>
<dbReference type="Pfam" id="PF00698">
    <property type="entry name" value="Acyl_transf_1"/>
    <property type="match status" value="1"/>
</dbReference>
<reference evidence="13" key="1">
    <citation type="submission" date="2021-03" db="EMBL/GenBank/DDBJ databases">
        <authorList>
            <person name="Tagirdzhanova G."/>
        </authorList>
    </citation>
    <scope>NUCLEOTIDE SEQUENCE</scope>
</reference>
<keyword evidence="7" id="KW-0012">Acyltransferase</keyword>
<dbReference type="Gene3D" id="3.90.180.10">
    <property type="entry name" value="Medium-chain alcohol dehydrogenases, catalytic domain"/>
    <property type="match status" value="1"/>
</dbReference>
<dbReference type="InterPro" id="IPR011032">
    <property type="entry name" value="GroES-like_sf"/>
</dbReference>
<dbReference type="Gene3D" id="3.10.129.110">
    <property type="entry name" value="Polyketide synthase dehydratase"/>
    <property type="match status" value="1"/>
</dbReference>
<dbReference type="SUPFAM" id="SSF55048">
    <property type="entry name" value="Probable ACP-binding domain of malonyl-CoA ACP transacylase"/>
    <property type="match status" value="1"/>
</dbReference>
<keyword evidence="4" id="KW-0521">NADP</keyword>
<dbReference type="InterPro" id="IPR036291">
    <property type="entry name" value="NAD(P)-bd_dom_sf"/>
</dbReference>
<evidence type="ECO:0000256" key="5">
    <source>
        <dbReference type="ARBA" id="ARBA00023002"/>
    </source>
</evidence>
<evidence type="ECO:0000256" key="4">
    <source>
        <dbReference type="ARBA" id="ARBA00022857"/>
    </source>
</evidence>
<feature type="domain" description="Carrier" evidence="10">
    <location>
        <begin position="2581"/>
        <end position="2662"/>
    </location>
</feature>
<dbReference type="PANTHER" id="PTHR43775:SF29">
    <property type="entry name" value="ASPERFURANONE POLYKETIDE SYNTHASE AFOG-RELATED"/>
    <property type="match status" value="1"/>
</dbReference>
<dbReference type="Pfam" id="PF23297">
    <property type="entry name" value="ACP_SdgA_C"/>
    <property type="match status" value="1"/>
</dbReference>
<dbReference type="InterPro" id="IPR018201">
    <property type="entry name" value="Ketoacyl_synth_AS"/>
</dbReference>
<dbReference type="SMART" id="SM00829">
    <property type="entry name" value="PKS_ER"/>
    <property type="match status" value="1"/>
</dbReference>
<sequence length="2669" mass="293705">MTPVHFVHGIHGVTGGLVNGEDGGTNGAVNGVHSGTHGNVNGIHSGDSDLINGFQHPVQDSKKFITHLDGVDQPRLESIAVIGFSLKFPQDAASPEAFWKMLLEKRCSMTEWPKERLNLHAFYHPDSSRPDTIPFKGGHFLEEPLGNFDAPFFSITPTEAAAIDPQHRLLLETAYRAFENAGISMEKASNSKTSVHTGCFADDYRLGVVKDPDILPTYSATGIAITMLAARLSWFFNLTGPCVNLDSACSSSMMALDLACQGLRNRDSNMALVGGANLLTSLEFSLMLSNMNFISHDSRSFSFDHRGNGYGRGEGFGVVVLKRLTDAIRDGDTIRAVIRSTGSNQDGRTPGITQPSRDAQETLINETYTKAGLEMQTTRYVEAHGTGTAIGDPIEAGAIGRAFRKYRSAEEPMYIGAVKSNIGHLEGASGVAGIIKAIMVLETGVIPPNANFEHLNPDIDADYLRLKFPLHSTPWPCRGLRRASVSSFGFGGSNSHAIIDDAYNYLRLRHLAGNHWTAHEPPTVEYLEQCPEPSKLLSLCGNLSQQTINGEGEAMRPKLLIWSTADEGGLARLADSYDVHISELCSSLNQTEATAYLSDLAYTLAVRRSSLSWKSFAVARAVFDLRDLRKKLSKPVRSRADPKLGYIFTGQGAQFAGMAKDLFGFPTFLNSLRKSEMYLDDIGCKWSLLGELLKDKENSNVNNPAYSQPLCTALQIALVDLLHSFKVFPTSVVGHSSGEIAAAYSVGGLSHRSACRVAFFRGLYAAKLADSSSFRGAMISVGLSKDAVSPYIEQVSSNFGLHGVTVGCVNSPKNITVTGSEVQVDKLKSLLDKDQVFARKLLVNVAYHSSQMEEIATEYLASIQQLEGGDVNSTSSVMVSSVTCKIVTLDAIQQSDYWVKNMISPVLFSDALSQMCSGKNSVTKFGDDRTSVEVSTLLEIGPHSAMQGPTRDILGGIGKDGISYDSVMVRSVSALDTLLDVVGRLICFGYPVDISEVNRSGMKPATQMVLPNLPEYPFDHSRSYWHDSRYNKEGWRFRNNPRLDLLGTPVSDWNPLDARWRKLIRISETPWVEDHKVNGSAVYPAAGMLVMALEACQQLAKDTRRITGFTIKDATFHNPLHIAPGPNGVEVQLCLRTEENSVKKDSVMSDFRLYINNDGSWDENCRGHIQLEYEIPENEIDAGRESGARLHSHRQIYEHALTTCDRSVPIEQMYERLGEIGLGCGPAFRGIRKMFYNDDGEATGKVGVFQWAVEEGKNHPQQHIIHPTTLDSLFQLMLVALSKGTTENIPTMMITRISNLWISSAGISHPNIDMVNVFARATFTGHRKGYGRMFALDPVTGDLLLSIEKTEATTVANRDILVESQAATRGLCYSLEWKPDLKLSSSQRALAYCESARPHRDSAIDFYEDLGYALIKFMSDSLDALGDRKEAHRQEHLQKYIQWVKYELKRFHASEVPGLSDGSPKWADLRHYQSWETLCQRLESSVQGRFFVRVGKSLHKILKGDLDPLTFMFEDDLVPEFYREVNDKVICYEPLFKYLDAMSHKNPGLKILEIGAGTGASTNFILDTLKGHEKDAATILKCSRYHYTDISPAFFGPAADRYEHYSDTIKFKVLDIELDPSEQGFDVGSYDLVIAASVLHATRNLENTMRNARKLLKPGGKFVIFEPTEDVLRASFAFGLLPGWWLSDEDHRQNGPFISVKEWHALTHRTGYSGVDLEIPDYLDQLSHEYSIMITTAMQLEDEQNAEPSKHCLQFPKTMVIVNEDSSIQQTLAVGIRKYVLSSGGTECRVMSLEEASKTADLDQYFCFFLIEIGKSLLADLDATTFARLQQVITRAPGLLWTTDGGGVAQEKPQKHLVDGLARVARTEFNKLVFVTLALESFAPGHEDPIRKITQIFEAILAHSKEDFESEYREEDGMLKIGRVLESVDLNEEIHVKNSSHQYKIEQFGLGPPLALHLASPGLLNSLQFLEDFSVDKPLASEEVEIKIEASGVNFRDCLTALGQIDTKMLGGECSGVVSRATKDSGFEPGDRVAALFSNTYATFARGLAECVTKIPDDMAFTEASSLPVVFFTAWYGLCDIARLQRGESILIHAGAGGTGQAAIQVAKYVGAEVYVTVGSDDKRRLLMNTYGISEDHIFYSRNTSFAEGVMRMTSQKGVDVVLNSLSGEGLVASWKCIAPFGRFVEIGKRDINSHGNLPMWQFDKNASFSAIDILPLMTQRPSLVRKTFAAFMSLIKEKKLHGPQPLQVFGISEIETAFRSFQNGRNSGKMVVKMRKRDKVPTVIETKPDYHFDEHSTYLIAGGLGGLGRSAARWMVSRGVKNLILLSRSGAQSDAAISLIEELETKGAHVEAPPCDITKADILESILEKLAATLPPIKGVIQGSMVLKDAILERMTFEDWTASIAPKVEGSWNLHSLLPQGMDFFLCLSSLAGVVGSGGQANYAAGNTYMDSLAHYRVALGEKATSLDLGWMVSEGAVAESPFFSTSMAAGGSFQPISQAEFFALLDHYCNPNLDITSASATQGIIGLEIPAKLQARGLKEPHWMQRRTFRHLHQMGLGKQDASASEQSVDYAASLREASSLEDAAHVVRDCLLQKLSRSLSMPSDDIDASKPLHAYGVDSLLAVELRNYFAKELSADVAIFDLMGGPSIDAVSMTVAKKSTIFASNS</sequence>
<dbReference type="Proteomes" id="UP000664203">
    <property type="component" value="Unassembled WGS sequence"/>
</dbReference>
<dbReference type="Pfam" id="PF13602">
    <property type="entry name" value="ADH_zinc_N_2"/>
    <property type="match status" value="1"/>
</dbReference>
<dbReference type="Gene3D" id="3.40.47.10">
    <property type="match status" value="1"/>
</dbReference>
<dbReference type="InterPro" id="IPR042104">
    <property type="entry name" value="PKS_dehydratase_sf"/>
</dbReference>
<dbReference type="InterPro" id="IPR014043">
    <property type="entry name" value="Acyl_transferase_dom"/>
</dbReference>
<name>A0A8H3EIA1_9LECA</name>
<feature type="region of interest" description="C-terminal hotdog fold" evidence="8">
    <location>
        <begin position="1205"/>
        <end position="1361"/>
    </location>
</feature>
<dbReference type="InterPro" id="IPR009081">
    <property type="entry name" value="PP-bd_ACP"/>
</dbReference>
<dbReference type="GO" id="GO:0004315">
    <property type="term" value="F:3-oxoacyl-[acyl-carrier-protein] synthase activity"/>
    <property type="evidence" value="ECO:0007669"/>
    <property type="project" value="InterPro"/>
</dbReference>
<dbReference type="SMART" id="SM00822">
    <property type="entry name" value="PKS_KR"/>
    <property type="match status" value="1"/>
</dbReference>
<dbReference type="InterPro" id="IPR013154">
    <property type="entry name" value="ADH-like_N"/>
</dbReference>
<feature type="domain" description="PKS/mFAS DH" evidence="12">
    <location>
        <begin position="1043"/>
        <end position="1361"/>
    </location>
</feature>
<evidence type="ECO:0000256" key="6">
    <source>
        <dbReference type="ARBA" id="ARBA00023268"/>
    </source>
</evidence>
<dbReference type="Pfam" id="PF08240">
    <property type="entry name" value="ADH_N"/>
    <property type="match status" value="1"/>
</dbReference>
<dbReference type="SUPFAM" id="SSF51735">
    <property type="entry name" value="NAD(P)-binding Rossmann-fold domains"/>
    <property type="match status" value="2"/>
</dbReference>
<evidence type="ECO:0000256" key="8">
    <source>
        <dbReference type="PROSITE-ProRule" id="PRU01363"/>
    </source>
</evidence>
<dbReference type="GO" id="GO:0006633">
    <property type="term" value="P:fatty acid biosynthetic process"/>
    <property type="evidence" value="ECO:0007669"/>
    <property type="project" value="InterPro"/>
</dbReference>
<feature type="region of interest" description="N-terminal hotdog fold" evidence="8">
    <location>
        <begin position="1043"/>
        <end position="1176"/>
    </location>
</feature>
<dbReference type="SUPFAM" id="SSF53901">
    <property type="entry name" value="Thiolase-like"/>
    <property type="match status" value="1"/>
</dbReference>
<comment type="caution">
    <text evidence="13">The sequence shown here is derived from an EMBL/GenBank/DDBJ whole genome shotgun (WGS) entry which is preliminary data.</text>
</comment>
<dbReference type="Pfam" id="PF23114">
    <property type="entry name" value="NAD-bd_HRPKS_sdrA"/>
    <property type="match status" value="1"/>
</dbReference>
<dbReference type="InterPro" id="IPR057326">
    <property type="entry name" value="KR_dom"/>
</dbReference>
<dbReference type="SUPFAM" id="SSF50129">
    <property type="entry name" value="GroES-like"/>
    <property type="match status" value="1"/>
</dbReference>
<feature type="active site" description="Proton donor; for dehydratase activity" evidence="8">
    <location>
        <position position="1271"/>
    </location>
</feature>
<dbReference type="SMART" id="SM00826">
    <property type="entry name" value="PKS_DH"/>
    <property type="match status" value="1"/>
</dbReference>